<name>A0A1I0YKP9_9CELL</name>
<proteinExistence type="predicted"/>
<gene>
    <name evidence="2" type="ORF">SAMN05421867_10810</name>
</gene>
<accession>A0A1I0YKP9</accession>
<dbReference type="Proteomes" id="UP000199012">
    <property type="component" value="Unassembled WGS sequence"/>
</dbReference>
<dbReference type="EMBL" id="FOKA01000008">
    <property type="protein sequence ID" value="SFB13969.1"/>
    <property type="molecule type" value="Genomic_DNA"/>
</dbReference>
<dbReference type="STRING" id="988821.SAMN05421867_10810"/>
<dbReference type="PROSITE" id="PS00109">
    <property type="entry name" value="PROTEIN_KINASE_TYR"/>
    <property type="match status" value="1"/>
</dbReference>
<dbReference type="GO" id="GO:0004672">
    <property type="term" value="F:protein kinase activity"/>
    <property type="evidence" value="ECO:0007669"/>
    <property type="project" value="InterPro"/>
</dbReference>
<evidence type="ECO:0000259" key="1">
    <source>
        <dbReference type="Pfam" id="PF01636"/>
    </source>
</evidence>
<dbReference type="Pfam" id="PF01636">
    <property type="entry name" value="APH"/>
    <property type="match status" value="1"/>
</dbReference>
<dbReference type="OrthoDB" id="2570531at2"/>
<organism evidence="2 3">
    <name type="scientific">Cellulomonas marina</name>
    <dbReference type="NCBI Taxonomy" id="988821"/>
    <lineage>
        <taxon>Bacteria</taxon>
        <taxon>Bacillati</taxon>
        <taxon>Actinomycetota</taxon>
        <taxon>Actinomycetes</taxon>
        <taxon>Micrococcales</taxon>
        <taxon>Cellulomonadaceae</taxon>
        <taxon>Cellulomonas</taxon>
    </lineage>
</organism>
<protein>
    <submittedName>
        <fullName evidence="2">Phosphotransferase enzyme family protein</fullName>
    </submittedName>
</protein>
<dbReference type="Gene3D" id="3.90.1200.10">
    <property type="match status" value="1"/>
</dbReference>
<dbReference type="InterPro" id="IPR011009">
    <property type="entry name" value="Kinase-like_dom_sf"/>
</dbReference>
<dbReference type="InterPro" id="IPR002575">
    <property type="entry name" value="Aminoglycoside_PTrfase"/>
</dbReference>
<dbReference type="InterPro" id="IPR008266">
    <property type="entry name" value="Tyr_kinase_AS"/>
</dbReference>
<dbReference type="RefSeq" id="WP_090032961.1">
    <property type="nucleotide sequence ID" value="NZ_BONM01000042.1"/>
</dbReference>
<feature type="domain" description="Aminoglycoside phosphotransferase" evidence="1">
    <location>
        <begin position="60"/>
        <end position="272"/>
    </location>
</feature>
<evidence type="ECO:0000313" key="3">
    <source>
        <dbReference type="Proteomes" id="UP000199012"/>
    </source>
</evidence>
<keyword evidence="3" id="KW-1185">Reference proteome</keyword>
<dbReference type="SUPFAM" id="SSF56112">
    <property type="entry name" value="Protein kinase-like (PK-like)"/>
    <property type="match status" value="1"/>
</dbReference>
<evidence type="ECO:0000313" key="2">
    <source>
        <dbReference type="EMBL" id="SFB13969.1"/>
    </source>
</evidence>
<sequence>MSPEDAVELPIAFSGQRLDWRDLPRSVRTRIEEHCHARVSAVIGATTGFSPGFASVLELSDGRDVFVKAVSPEQNPTSVELARSELRVSAGLPLDVPAPRLQWSFDDGTWVVLGFEVVHGWSPELPWREQDLAAVLDALVPLADAEPLPGHALPRTDDLLAEDFTGWRRLHLLADGDPALLHRPGSHDELVWPAELAAWTRHELEQLVLWEQDATAVLAGEALVHGDLRADNVLIDAERRVWFIDWPHASVGAPWIDLAFMLPSVSLQGGGRPDELFRSHPVADGVHDDELRAALAGLSGYFVWNARQPAPRGIPNLRRFQHAQGIAALGWLRRLS</sequence>
<reference evidence="3" key="1">
    <citation type="submission" date="2016-10" db="EMBL/GenBank/DDBJ databases">
        <authorList>
            <person name="Varghese N."/>
            <person name="Submissions S."/>
        </authorList>
    </citation>
    <scope>NUCLEOTIDE SEQUENCE [LARGE SCALE GENOMIC DNA]</scope>
    <source>
        <strain evidence="3">CGMCC 4.6945</strain>
    </source>
</reference>
<keyword evidence="2" id="KW-0808">Transferase</keyword>
<dbReference type="AlphaFoldDB" id="A0A1I0YKP9"/>